<evidence type="ECO:0000256" key="10">
    <source>
        <dbReference type="SAM" id="MobiDB-lite"/>
    </source>
</evidence>
<dbReference type="GO" id="GO:0008270">
    <property type="term" value="F:zinc ion binding"/>
    <property type="evidence" value="ECO:0007669"/>
    <property type="project" value="UniProtKB-UniRule"/>
</dbReference>
<keyword evidence="4 9" id="KW-0862">Zinc</keyword>
<reference evidence="12" key="1">
    <citation type="submission" date="2021-08" db="EMBL/GenBank/DDBJ databases">
        <title>WGS assembly of Ceratopteris richardii.</title>
        <authorList>
            <person name="Marchant D.B."/>
            <person name="Chen G."/>
            <person name="Jenkins J."/>
            <person name="Shu S."/>
            <person name="Leebens-Mack J."/>
            <person name="Grimwood J."/>
            <person name="Schmutz J."/>
            <person name="Soltis P."/>
            <person name="Soltis D."/>
            <person name="Chen Z.-H."/>
        </authorList>
    </citation>
    <scope>NUCLEOTIDE SEQUENCE</scope>
    <source>
        <strain evidence="12">Whitten #5841</strain>
        <tissue evidence="12">Leaf</tissue>
    </source>
</reference>
<feature type="domain" description="Matrin-type" evidence="11">
    <location>
        <begin position="4"/>
        <end position="36"/>
    </location>
</feature>
<evidence type="ECO:0000256" key="8">
    <source>
        <dbReference type="ARBA" id="ARBA00046357"/>
    </source>
</evidence>
<evidence type="ECO:0000259" key="11">
    <source>
        <dbReference type="PROSITE" id="PS50171"/>
    </source>
</evidence>
<feature type="compositionally biased region" description="Polar residues" evidence="10">
    <location>
        <begin position="220"/>
        <end position="235"/>
    </location>
</feature>
<evidence type="ECO:0000313" key="12">
    <source>
        <dbReference type="EMBL" id="KAH7429402.1"/>
    </source>
</evidence>
<evidence type="ECO:0000256" key="7">
    <source>
        <dbReference type="ARBA" id="ARBA00023274"/>
    </source>
</evidence>
<dbReference type="HAMAP" id="MF_03153">
    <property type="entry name" value="U1_C"/>
    <property type="match status" value="1"/>
</dbReference>
<evidence type="ECO:0000256" key="4">
    <source>
        <dbReference type="ARBA" id="ARBA00022833"/>
    </source>
</evidence>
<feature type="compositionally biased region" description="Polar residues" evidence="10">
    <location>
        <begin position="148"/>
        <end position="169"/>
    </location>
</feature>
<comment type="subunit">
    <text evidence="9">U1 snRNP is composed of the 7 core Sm proteins B/B', D1, D2, D3, E, F and G that assemble in a heptameric protein ring on the Sm site of the small nuclear RNA to form the core snRNP, and at least 3 U1 snRNP-specific proteins U1-70K, U1-A and U1-C. U1-C interacts with U1 snRNA and the 5' splice-site region of the pre-mRNA.</text>
</comment>
<dbReference type="GO" id="GO:0030627">
    <property type="term" value="F:pre-mRNA 5'-splice site binding"/>
    <property type="evidence" value="ECO:0007669"/>
    <property type="project" value="InterPro"/>
</dbReference>
<keyword evidence="5 9" id="KW-0694">RNA-binding</keyword>
<comment type="similarity">
    <text evidence="9">Belongs to the U1 small nuclear ribonucleoprotein C family.</text>
</comment>
<dbReference type="InterPro" id="IPR013085">
    <property type="entry name" value="U1-CZ_Znf_C2H2"/>
</dbReference>
<dbReference type="InterPro" id="IPR036236">
    <property type="entry name" value="Znf_C2H2_sf"/>
</dbReference>
<evidence type="ECO:0000256" key="9">
    <source>
        <dbReference type="HAMAP-Rule" id="MF_03153"/>
    </source>
</evidence>
<comment type="subcellular location">
    <subcellularLocation>
        <location evidence="1 9">Nucleus</location>
    </subcellularLocation>
</comment>
<proteinExistence type="inferred from homology"/>
<evidence type="ECO:0000256" key="3">
    <source>
        <dbReference type="ARBA" id="ARBA00022771"/>
    </source>
</evidence>
<sequence>MPRYYCDYCDTYLTHDSPSVRKQHNQGYKHKANVRSYYQQFEEQQTQSLIDQKVKEHLHMGGGFVMPGGYRPPPVLRPISLPVPGSNPALTTPSMLPPGRPLMPPMGSSTGYATPPAFRPPVGVAPQGSNLPLPPGAPPTSAPGVRPATTTTSNGTVPSPSGSYQQQPTNVPPPYHYTSGNVGPPGGYSQQQSSINPTSSSQMTASTFGSAPPGTMPPGNYQTSQGALSGTSYAASTVGAAPAYRS</sequence>
<gene>
    <name evidence="12" type="ORF">KP509_09G046300</name>
</gene>
<dbReference type="FunFam" id="3.30.160.60:FF:000059">
    <property type="entry name" value="U1 small nuclear ribonucleoprotein C"/>
    <property type="match status" value="1"/>
</dbReference>
<dbReference type="PANTHER" id="PTHR31148:SF1">
    <property type="entry name" value="U1 SMALL NUCLEAR RIBONUCLEOPROTEIN C"/>
    <property type="match status" value="1"/>
</dbReference>
<protein>
    <recommendedName>
        <fullName evidence="9">U1 small nuclear ribonucleoprotein C</fullName>
        <shortName evidence="9">U1 snRNP C</shortName>
        <shortName evidence="9">U1-C</shortName>
        <shortName evidence="9">U1C</shortName>
    </recommendedName>
</protein>
<dbReference type="Pfam" id="PF06220">
    <property type="entry name" value="zf-U1"/>
    <property type="match status" value="1"/>
</dbReference>
<feature type="compositionally biased region" description="Pro residues" evidence="10">
    <location>
        <begin position="95"/>
        <end position="104"/>
    </location>
</feature>
<comment type="function">
    <text evidence="9">Component of the spliceosomal U1 snRNP, which is essential for recognition of the pre-mRNA 5' splice-site and the subsequent assembly of the spliceosome. U1-C is directly involved in initial 5' splice-site recognition for both constitutive and regulated alternative splicing. The interaction with the 5' splice-site seems to precede base-pairing between the pre-mRNA and the U1 snRNA. Stimulates commitment or early (E) complex formation by stabilizing the base pairing of the 5' end of the U1 snRNA and the 5' splice-site region.</text>
</comment>
<dbReference type="GO" id="GO:0030619">
    <property type="term" value="F:U1 snRNA binding"/>
    <property type="evidence" value="ECO:0007669"/>
    <property type="project" value="UniProtKB-UniRule"/>
</dbReference>
<dbReference type="PROSITE" id="PS50171">
    <property type="entry name" value="ZF_MATRIN"/>
    <property type="match status" value="1"/>
</dbReference>
<dbReference type="Gene3D" id="3.30.160.60">
    <property type="entry name" value="Classic Zinc Finger"/>
    <property type="match status" value="1"/>
</dbReference>
<dbReference type="GO" id="GO:0071004">
    <property type="term" value="C:U2-type prespliceosome"/>
    <property type="evidence" value="ECO:0007669"/>
    <property type="project" value="UniProtKB-UniRule"/>
</dbReference>
<evidence type="ECO:0000256" key="2">
    <source>
        <dbReference type="ARBA" id="ARBA00022723"/>
    </source>
</evidence>
<name>A0A8T2U293_CERRI</name>
<dbReference type="Proteomes" id="UP000825935">
    <property type="component" value="Chromosome 9"/>
</dbReference>
<keyword evidence="3 9" id="KW-0863">Zinc-finger</keyword>
<dbReference type="GO" id="GO:0000243">
    <property type="term" value="C:commitment complex"/>
    <property type="evidence" value="ECO:0007669"/>
    <property type="project" value="UniProtKB-UniRule"/>
</dbReference>
<keyword evidence="2 9" id="KW-0479">Metal-binding</keyword>
<evidence type="ECO:0000256" key="5">
    <source>
        <dbReference type="ARBA" id="ARBA00022884"/>
    </source>
</evidence>
<dbReference type="GO" id="GO:0005685">
    <property type="term" value="C:U1 snRNP"/>
    <property type="evidence" value="ECO:0007669"/>
    <property type="project" value="UniProtKB-UniRule"/>
</dbReference>
<dbReference type="SUPFAM" id="SSF57667">
    <property type="entry name" value="beta-beta-alpha zinc fingers"/>
    <property type="match status" value="1"/>
</dbReference>
<dbReference type="InterPro" id="IPR003604">
    <property type="entry name" value="Matrin/U1-like-C_Znf_C2H2"/>
</dbReference>
<dbReference type="GO" id="GO:0000387">
    <property type="term" value="P:spliceosomal snRNP assembly"/>
    <property type="evidence" value="ECO:0007669"/>
    <property type="project" value="UniProtKB-UniRule"/>
</dbReference>
<comment type="subunit">
    <text evidence="8">Component of the U1 snRNP. The U1 snRNP is composed of the U1 snRNA and the 7 core Sm proteins SNRPB, SNRPD1, SNRPD2, SNRPD3, SNRPE, SNRPF and SNRPG that assemble in a heptameric protein ring on the Sm site of the small nuclear RNA to form the core snRNP, and at least 3 U1 snRNP-specific proteins SNRNP70/U1-70K, SNRPA/U1-A and SNRPC/U1-C. SNRPC/U1-C interacts with U1 snRNA and the 5' splice-site region of the pre-mRNA. Interacts (via N-terminus) with TIA1 (via C-terminus); thereby promoting spliceosomal U1 snRNP recruitment to 5' splice sites.</text>
</comment>
<dbReference type="AlphaFoldDB" id="A0A8T2U293"/>
<dbReference type="InterPro" id="IPR017340">
    <property type="entry name" value="U1_snRNP-C"/>
</dbReference>
<keyword evidence="6 9" id="KW-0539">Nucleus</keyword>
<dbReference type="OMA" id="PPHAMYQ"/>
<dbReference type="InterPro" id="IPR000690">
    <property type="entry name" value="Matrin/U1-C_Znf_C2H2"/>
</dbReference>
<evidence type="ECO:0000313" key="13">
    <source>
        <dbReference type="Proteomes" id="UP000825935"/>
    </source>
</evidence>
<dbReference type="GO" id="GO:0000395">
    <property type="term" value="P:mRNA 5'-splice site recognition"/>
    <property type="evidence" value="ECO:0007669"/>
    <property type="project" value="UniProtKB-UniRule"/>
</dbReference>
<keyword evidence="13" id="KW-1185">Reference proteome</keyword>
<dbReference type="EMBL" id="CM035414">
    <property type="protein sequence ID" value="KAH7429402.1"/>
    <property type="molecule type" value="Genomic_DNA"/>
</dbReference>
<comment type="caution">
    <text evidence="12">The sequence shown here is derived from an EMBL/GenBank/DDBJ whole genome shotgun (WGS) entry which is preliminary data.</text>
</comment>
<evidence type="ECO:0000256" key="1">
    <source>
        <dbReference type="ARBA" id="ARBA00004123"/>
    </source>
</evidence>
<dbReference type="PANTHER" id="PTHR31148">
    <property type="entry name" value="U1 SMALL NUCLEAR RIBONUCLEOPROTEIN C"/>
    <property type="match status" value="1"/>
</dbReference>
<organism evidence="12 13">
    <name type="scientific">Ceratopteris richardii</name>
    <name type="common">Triangle waterfern</name>
    <dbReference type="NCBI Taxonomy" id="49495"/>
    <lineage>
        <taxon>Eukaryota</taxon>
        <taxon>Viridiplantae</taxon>
        <taxon>Streptophyta</taxon>
        <taxon>Embryophyta</taxon>
        <taxon>Tracheophyta</taxon>
        <taxon>Polypodiopsida</taxon>
        <taxon>Polypodiidae</taxon>
        <taxon>Polypodiales</taxon>
        <taxon>Pteridineae</taxon>
        <taxon>Pteridaceae</taxon>
        <taxon>Parkerioideae</taxon>
        <taxon>Ceratopteris</taxon>
    </lineage>
</organism>
<feature type="compositionally biased region" description="Pro residues" evidence="10">
    <location>
        <begin position="132"/>
        <end position="141"/>
    </location>
</feature>
<dbReference type="OrthoDB" id="76567at2759"/>
<evidence type="ECO:0000256" key="6">
    <source>
        <dbReference type="ARBA" id="ARBA00023242"/>
    </source>
</evidence>
<feature type="compositionally biased region" description="Polar residues" evidence="10">
    <location>
        <begin position="188"/>
        <end position="209"/>
    </location>
</feature>
<dbReference type="SMART" id="SM00451">
    <property type="entry name" value="ZnF_U1"/>
    <property type="match status" value="1"/>
</dbReference>
<keyword evidence="7 9" id="KW-0687">Ribonucleoprotein</keyword>
<dbReference type="GO" id="GO:0003729">
    <property type="term" value="F:mRNA binding"/>
    <property type="evidence" value="ECO:0007669"/>
    <property type="project" value="UniProtKB-UniRule"/>
</dbReference>
<feature type="region of interest" description="Disordered" evidence="10">
    <location>
        <begin position="86"/>
        <end position="246"/>
    </location>
</feature>
<accession>A0A8T2U293</accession>